<dbReference type="InterPro" id="IPR011990">
    <property type="entry name" value="TPR-like_helical_dom_sf"/>
</dbReference>
<evidence type="ECO:0000313" key="9">
    <source>
        <dbReference type="Proteomes" id="UP001597461"/>
    </source>
</evidence>
<feature type="domain" description="Histidine kinase/HSP90-like ATPase" evidence="7">
    <location>
        <begin position="460"/>
        <end position="546"/>
    </location>
</feature>
<evidence type="ECO:0000313" key="8">
    <source>
        <dbReference type="EMBL" id="MFD2584920.1"/>
    </source>
</evidence>
<keyword evidence="5" id="KW-0472">Membrane</keyword>
<dbReference type="Proteomes" id="UP001597461">
    <property type="component" value="Unassembled WGS sequence"/>
</dbReference>
<organism evidence="8 9">
    <name type="scientific">Pedobacter vanadiisoli</name>
    <dbReference type="NCBI Taxonomy" id="1761975"/>
    <lineage>
        <taxon>Bacteria</taxon>
        <taxon>Pseudomonadati</taxon>
        <taxon>Bacteroidota</taxon>
        <taxon>Sphingobacteriia</taxon>
        <taxon>Sphingobacteriales</taxon>
        <taxon>Sphingobacteriaceae</taxon>
        <taxon>Pedobacter</taxon>
    </lineage>
</organism>
<feature type="repeat" description="TPR" evidence="4">
    <location>
        <begin position="106"/>
        <end position="139"/>
    </location>
</feature>
<keyword evidence="1" id="KW-0808">Transferase</keyword>
<dbReference type="PANTHER" id="PTHR24421">
    <property type="entry name" value="NITRATE/NITRITE SENSOR PROTEIN NARX-RELATED"/>
    <property type="match status" value="1"/>
</dbReference>
<gene>
    <name evidence="8" type="ORF">ACFSR6_20655</name>
</gene>
<dbReference type="InterPro" id="IPR003594">
    <property type="entry name" value="HATPase_dom"/>
</dbReference>
<feature type="signal peptide" evidence="6">
    <location>
        <begin position="1"/>
        <end position="18"/>
    </location>
</feature>
<sequence length="547" mass="62889">MKKIYTLLFFLLAAFACRKKINTSAPTKNQNFETAESFFFKNNDSSFYYFNKVTTTSKDSLQVAMAYNYMAVIQSDAGDYFGGQESLTLSLGFLNEHKKTDFACLASNYNELGLNSTYFKKYTEAINYYNSALKFCQNNAYKLQFLNNKALAYQKSGAYSNAIDIYNEVLKKISNRKEYARVLSNLAKTKWLQNSNYNPLADFSKALQIRYLEKDEWGQNASYSHIADYYEKKKPDSAFNYAQKMYLIATKLNSPDDRLEALQKLIKLSPATKTKQYFQKYQSINDSLQTTRSAAKNQFALIRYETEKSKADNLVLQKDNDGKRYQIIILITCIPLLIIVGTLWYKKRKQRLELEAQNTIRNNKLKTSQKVHDVVANGLYRIMSKLDHQETLKDSPIINEIEELYEQSRDISYEKPEFKNRPFNEKISETLKSFASENTRVVLVGNSAALWEKVSEQAKEEIEHILQELMVNMSKHSHASDVVIRFEQVQQKINIYYTDNGIGIAGKPQPKNGLTNTGTRIDAIGGTITFDTKVEKGLKIQISFPVS</sequence>
<evidence type="ECO:0000256" key="1">
    <source>
        <dbReference type="ARBA" id="ARBA00022679"/>
    </source>
</evidence>
<dbReference type="GO" id="GO:0005524">
    <property type="term" value="F:ATP binding"/>
    <property type="evidence" value="ECO:0007669"/>
    <property type="project" value="UniProtKB-KW"/>
</dbReference>
<comment type="caution">
    <text evidence="8">The sequence shown here is derived from an EMBL/GenBank/DDBJ whole genome shotgun (WGS) entry which is preliminary data.</text>
</comment>
<dbReference type="PROSITE" id="PS50005">
    <property type="entry name" value="TPR"/>
    <property type="match status" value="1"/>
</dbReference>
<dbReference type="InterPro" id="IPR036890">
    <property type="entry name" value="HATPase_C_sf"/>
</dbReference>
<protein>
    <submittedName>
        <fullName evidence="8">ATP-binding protein</fullName>
    </submittedName>
</protein>
<keyword evidence="8" id="KW-0547">Nucleotide-binding</keyword>
<name>A0ABW5MNV7_9SPHI</name>
<evidence type="ECO:0000256" key="3">
    <source>
        <dbReference type="ARBA" id="ARBA00023012"/>
    </source>
</evidence>
<evidence type="ECO:0000256" key="6">
    <source>
        <dbReference type="SAM" id="SignalP"/>
    </source>
</evidence>
<keyword evidence="9" id="KW-1185">Reference proteome</keyword>
<keyword evidence="4" id="KW-0802">TPR repeat</keyword>
<keyword evidence="8" id="KW-0067">ATP-binding</keyword>
<accession>A0ABW5MNV7</accession>
<dbReference type="Gene3D" id="3.30.565.10">
    <property type="entry name" value="Histidine kinase-like ATPase, C-terminal domain"/>
    <property type="match status" value="1"/>
</dbReference>
<keyword evidence="2" id="KW-0418">Kinase</keyword>
<evidence type="ECO:0000256" key="4">
    <source>
        <dbReference type="PROSITE-ProRule" id="PRU00339"/>
    </source>
</evidence>
<keyword evidence="5" id="KW-1133">Transmembrane helix</keyword>
<dbReference type="SUPFAM" id="SSF48452">
    <property type="entry name" value="TPR-like"/>
    <property type="match status" value="1"/>
</dbReference>
<dbReference type="SMART" id="SM00028">
    <property type="entry name" value="TPR"/>
    <property type="match status" value="2"/>
</dbReference>
<dbReference type="RefSeq" id="WP_379082483.1">
    <property type="nucleotide sequence ID" value="NZ_JBHULL010000043.1"/>
</dbReference>
<dbReference type="EMBL" id="JBHULL010000043">
    <property type="protein sequence ID" value="MFD2584920.1"/>
    <property type="molecule type" value="Genomic_DNA"/>
</dbReference>
<dbReference type="Gene3D" id="1.25.40.10">
    <property type="entry name" value="Tetratricopeptide repeat domain"/>
    <property type="match status" value="2"/>
</dbReference>
<reference evidence="9" key="1">
    <citation type="journal article" date="2019" name="Int. J. Syst. Evol. Microbiol.">
        <title>The Global Catalogue of Microorganisms (GCM) 10K type strain sequencing project: providing services to taxonomists for standard genome sequencing and annotation.</title>
        <authorList>
            <consortium name="The Broad Institute Genomics Platform"/>
            <consortium name="The Broad Institute Genome Sequencing Center for Infectious Disease"/>
            <person name="Wu L."/>
            <person name="Ma J."/>
        </authorList>
    </citation>
    <scope>NUCLEOTIDE SEQUENCE [LARGE SCALE GENOMIC DNA]</scope>
    <source>
        <strain evidence="9">KCTC 42866</strain>
    </source>
</reference>
<dbReference type="InterPro" id="IPR019734">
    <property type="entry name" value="TPR_rpt"/>
</dbReference>
<keyword evidence="3" id="KW-0902">Two-component regulatory system</keyword>
<dbReference type="InterPro" id="IPR050482">
    <property type="entry name" value="Sensor_HK_TwoCompSys"/>
</dbReference>
<feature type="transmembrane region" description="Helical" evidence="5">
    <location>
        <begin position="325"/>
        <end position="345"/>
    </location>
</feature>
<evidence type="ECO:0000256" key="5">
    <source>
        <dbReference type="SAM" id="Phobius"/>
    </source>
</evidence>
<keyword evidence="6" id="KW-0732">Signal</keyword>
<keyword evidence="5" id="KW-0812">Transmembrane</keyword>
<feature type="chain" id="PRO_5046873631" evidence="6">
    <location>
        <begin position="19"/>
        <end position="547"/>
    </location>
</feature>
<dbReference type="SUPFAM" id="SSF55874">
    <property type="entry name" value="ATPase domain of HSP90 chaperone/DNA topoisomerase II/histidine kinase"/>
    <property type="match status" value="1"/>
</dbReference>
<dbReference type="Pfam" id="PF02518">
    <property type="entry name" value="HATPase_c"/>
    <property type="match status" value="1"/>
</dbReference>
<dbReference type="PROSITE" id="PS51257">
    <property type="entry name" value="PROKAR_LIPOPROTEIN"/>
    <property type="match status" value="1"/>
</dbReference>
<proteinExistence type="predicted"/>
<evidence type="ECO:0000259" key="7">
    <source>
        <dbReference type="Pfam" id="PF02518"/>
    </source>
</evidence>
<dbReference type="CDD" id="cd16917">
    <property type="entry name" value="HATPase_UhpB-NarQ-NarX-like"/>
    <property type="match status" value="1"/>
</dbReference>
<dbReference type="PANTHER" id="PTHR24421:SF60">
    <property type="entry name" value="SENSOR HISTIDINE KINASE COMP"/>
    <property type="match status" value="1"/>
</dbReference>
<evidence type="ECO:0000256" key="2">
    <source>
        <dbReference type="ARBA" id="ARBA00022777"/>
    </source>
</evidence>